<gene>
    <name evidence="3" type="ORF">GCM10010967_54650</name>
</gene>
<comment type="caution">
    <text evidence="3">The sequence shown here is derived from an EMBL/GenBank/DDBJ whole genome shotgun (WGS) entry which is preliminary data.</text>
</comment>
<dbReference type="RefSeq" id="WP_169409434.1">
    <property type="nucleotide sequence ID" value="NZ_BMLI01000004.1"/>
</dbReference>
<evidence type="ECO:0000259" key="2">
    <source>
        <dbReference type="Pfam" id="PF13568"/>
    </source>
</evidence>
<protein>
    <recommendedName>
        <fullName evidence="2">Outer membrane protein beta-barrel domain-containing protein</fullName>
    </recommendedName>
</protein>
<evidence type="ECO:0000313" key="3">
    <source>
        <dbReference type="EMBL" id="GGN11745.1"/>
    </source>
</evidence>
<dbReference type="SUPFAM" id="SSF56925">
    <property type="entry name" value="OMPA-like"/>
    <property type="match status" value="1"/>
</dbReference>
<dbReference type="InterPro" id="IPR011250">
    <property type="entry name" value="OMP/PagP_B-barrel"/>
</dbReference>
<evidence type="ECO:0000313" key="4">
    <source>
        <dbReference type="Proteomes" id="UP000632339"/>
    </source>
</evidence>
<dbReference type="InterPro" id="IPR025665">
    <property type="entry name" value="Beta-barrel_OMP_2"/>
</dbReference>
<feature type="signal peptide" evidence="1">
    <location>
        <begin position="1"/>
        <end position="20"/>
    </location>
</feature>
<organism evidence="3 4">
    <name type="scientific">Dyadobacter beijingensis</name>
    <dbReference type="NCBI Taxonomy" id="365489"/>
    <lineage>
        <taxon>Bacteria</taxon>
        <taxon>Pseudomonadati</taxon>
        <taxon>Bacteroidota</taxon>
        <taxon>Cytophagia</taxon>
        <taxon>Cytophagales</taxon>
        <taxon>Spirosomataceae</taxon>
        <taxon>Dyadobacter</taxon>
    </lineage>
</organism>
<feature type="domain" description="Outer membrane protein beta-barrel" evidence="2">
    <location>
        <begin position="19"/>
        <end position="179"/>
    </location>
</feature>
<dbReference type="EMBL" id="BMLI01000004">
    <property type="protein sequence ID" value="GGN11745.1"/>
    <property type="molecule type" value="Genomic_DNA"/>
</dbReference>
<feature type="chain" id="PRO_5045356640" description="Outer membrane protein beta-barrel domain-containing protein" evidence="1">
    <location>
        <begin position="21"/>
        <end position="226"/>
    </location>
</feature>
<name>A0ABQ2IJ03_9BACT</name>
<reference evidence="4" key="1">
    <citation type="journal article" date="2019" name="Int. J. Syst. Evol. Microbiol.">
        <title>The Global Catalogue of Microorganisms (GCM) 10K type strain sequencing project: providing services to taxonomists for standard genome sequencing and annotation.</title>
        <authorList>
            <consortium name="The Broad Institute Genomics Platform"/>
            <consortium name="The Broad Institute Genome Sequencing Center for Infectious Disease"/>
            <person name="Wu L."/>
            <person name="Ma J."/>
        </authorList>
    </citation>
    <scope>NUCLEOTIDE SEQUENCE [LARGE SCALE GENOMIC DNA]</scope>
    <source>
        <strain evidence="4">CGMCC 1.6375</strain>
    </source>
</reference>
<keyword evidence="4" id="KW-1185">Reference proteome</keyword>
<dbReference type="Proteomes" id="UP000632339">
    <property type="component" value="Unassembled WGS sequence"/>
</dbReference>
<accession>A0ABQ2IJ03</accession>
<evidence type="ECO:0000256" key="1">
    <source>
        <dbReference type="SAM" id="SignalP"/>
    </source>
</evidence>
<keyword evidence="1" id="KW-0732">Signal</keyword>
<proteinExistence type="predicted"/>
<sequence length="226" mass="25300">MKRLSCSVILIFLLQNIAFAQSADSFRRWRFGVLVGPQFSTYAPNRGSKWVKGWMAGTDISYAFQDSNKGLSLHAQPAYNHVRTKTRSEASNGLEFQEYMSRTSSIQLPVLARYTFLDGKIRPFAEAGLQGNYLVSWYIKYAGRFCADGGCYPYESSGKVNSDKKTSFGALASAGVEIDAGKVTIPIAVRLVEQIKKREDVYDISTRESYRIPRTRTIQVSVGVVF</sequence>
<dbReference type="Gene3D" id="2.40.160.20">
    <property type="match status" value="1"/>
</dbReference>
<dbReference type="Pfam" id="PF13568">
    <property type="entry name" value="OMP_b-brl_2"/>
    <property type="match status" value="1"/>
</dbReference>